<evidence type="ECO:0000259" key="12">
    <source>
        <dbReference type="Pfam" id="PF01502"/>
    </source>
</evidence>
<dbReference type="PANTHER" id="PTHR42945:SF1">
    <property type="entry name" value="HISTIDINE BIOSYNTHESIS BIFUNCTIONAL PROTEIN HIS7"/>
    <property type="match status" value="1"/>
</dbReference>
<dbReference type="GO" id="GO:0004635">
    <property type="term" value="F:phosphoribosyl-AMP cyclohydrolase activity"/>
    <property type="evidence" value="ECO:0007669"/>
    <property type="project" value="UniProtKB-UniRule"/>
</dbReference>
<evidence type="ECO:0000313" key="13">
    <source>
        <dbReference type="EMBL" id="EAQ79954.1"/>
    </source>
</evidence>
<sequence>MGRDNCVWQLPLRPRAADLTNTVADQQTGLVPSLFLKDAAAMPIDLPREPDFAKAGGLVPAIAQDADNGDVLMMAWMNAEAFAETLATNRAVYFSRSRGKLWRKGEESGHVQTVVGIFVDCDADTVLLKVRQAGAACHEGYRSCFFRQITTTDTQVVGERLVDPAEAYRKKP</sequence>
<dbReference type="GO" id="GO:0000287">
    <property type="term" value="F:magnesium ion binding"/>
    <property type="evidence" value="ECO:0007669"/>
    <property type="project" value="UniProtKB-UniRule"/>
</dbReference>
<dbReference type="eggNOG" id="COG0139">
    <property type="taxonomic scope" value="Bacteria"/>
</dbReference>
<comment type="catalytic activity">
    <reaction evidence="2">
        <text>1-(5-phospho-beta-D-ribosyl)-ATP + H2O = 1-(5-phospho-beta-D-ribosyl)-5'-AMP + diphosphate + H(+)</text>
        <dbReference type="Rhea" id="RHEA:22828"/>
        <dbReference type="ChEBI" id="CHEBI:15377"/>
        <dbReference type="ChEBI" id="CHEBI:15378"/>
        <dbReference type="ChEBI" id="CHEBI:33019"/>
        <dbReference type="ChEBI" id="CHEBI:59457"/>
        <dbReference type="ChEBI" id="CHEBI:73183"/>
        <dbReference type="EC" id="3.6.1.31"/>
    </reaction>
</comment>
<comment type="subunit">
    <text evidence="11">Homodimer.</text>
</comment>
<keyword evidence="11" id="KW-0862">Zinc</keyword>
<evidence type="ECO:0000256" key="4">
    <source>
        <dbReference type="ARBA" id="ARBA00005204"/>
    </source>
</evidence>
<feature type="binding site" evidence="11">
    <location>
        <position position="137"/>
    </location>
    <ligand>
        <name>Zn(2+)</name>
        <dbReference type="ChEBI" id="CHEBI:29105"/>
        <note>ligand shared between dimeric partners</note>
    </ligand>
</feature>
<keyword evidence="8 11" id="KW-0028">Amino-acid biosynthesis</keyword>
<evidence type="ECO:0000256" key="2">
    <source>
        <dbReference type="ARBA" id="ARBA00001460"/>
    </source>
</evidence>
<comment type="caution">
    <text evidence="13">The sequence shown here is derived from an EMBL/GenBank/DDBJ whole genome shotgun (WGS) entry which is preliminary data.</text>
</comment>
<dbReference type="GO" id="GO:0004636">
    <property type="term" value="F:phosphoribosyl-ATP diphosphatase activity"/>
    <property type="evidence" value="ECO:0007669"/>
    <property type="project" value="UniProtKB-EC"/>
</dbReference>
<dbReference type="NCBIfam" id="NF000768">
    <property type="entry name" value="PRK00051.1"/>
    <property type="match status" value="1"/>
</dbReference>
<dbReference type="EC" id="3.5.4.19" evidence="11"/>
<dbReference type="InterPro" id="IPR002496">
    <property type="entry name" value="PRib_AMP_CycHydrolase_dom"/>
</dbReference>
<comment type="pathway">
    <text evidence="4">Amino-acid biosynthesis; L-histidine biosynthesis; L-histidine from 5-phospho-alpha-D-ribose 1-diphosphate: step 2/9.</text>
</comment>
<feature type="binding site" evidence="11">
    <location>
        <position position="121"/>
    </location>
    <ligand>
        <name>Zn(2+)</name>
        <dbReference type="ChEBI" id="CHEBI:29105"/>
        <note>ligand shared between dimeric partners</note>
    </ligand>
</feature>
<evidence type="ECO:0000256" key="9">
    <source>
        <dbReference type="ARBA" id="ARBA00022801"/>
    </source>
</evidence>
<protein>
    <recommendedName>
        <fullName evidence="11">Phosphoribosyl-AMP cyclohydrolase</fullName>
        <shortName evidence="11">PRA-CH</shortName>
        <ecNumber evidence="11">3.5.4.19</ecNumber>
    </recommendedName>
</protein>
<evidence type="ECO:0000256" key="11">
    <source>
        <dbReference type="HAMAP-Rule" id="MF_01021"/>
    </source>
</evidence>
<evidence type="ECO:0000256" key="6">
    <source>
        <dbReference type="ARBA" id="ARBA00008299"/>
    </source>
</evidence>
<keyword evidence="9 11" id="KW-0378">Hydrolase</keyword>
<evidence type="ECO:0000256" key="1">
    <source>
        <dbReference type="ARBA" id="ARBA00000024"/>
    </source>
</evidence>
<keyword evidence="7 11" id="KW-0963">Cytoplasm</keyword>
<organism evidence="13 14">
    <name type="scientific">Blastopirellula marina DSM 3645</name>
    <dbReference type="NCBI Taxonomy" id="314230"/>
    <lineage>
        <taxon>Bacteria</taxon>
        <taxon>Pseudomonadati</taxon>
        <taxon>Planctomycetota</taxon>
        <taxon>Planctomycetia</taxon>
        <taxon>Pirellulales</taxon>
        <taxon>Pirellulaceae</taxon>
        <taxon>Blastopirellula</taxon>
    </lineage>
</organism>
<dbReference type="PANTHER" id="PTHR42945">
    <property type="entry name" value="HISTIDINE BIOSYNTHESIS BIFUNCTIONAL PROTEIN"/>
    <property type="match status" value="1"/>
</dbReference>
<keyword evidence="11" id="KW-0479">Metal-binding</keyword>
<dbReference type="GO" id="GO:0008270">
    <property type="term" value="F:zinc ion binding"/>
    <property type="evidence" value="ECO:0007669"/>
    <property type="project" value="UniProtKB-UniRule"/>
</dbReference>
<dbReference type="Proteomes" id="UP000004358">
    <property type="component" value="Unassembled WGS sequence"/>
</dbReference>
<reference evidence="13 14" key="1">
    <citation type="submission" date="2006-02" db="EMBL/GenBank/DDBJ databases">
        <authorList>
            <person name="Amann R."/>
            <person name="Ferriera S."/>
            <person name="Johnson J."/>
            <person name="Kravitz S."/>
            <person name="Halpern A."/>
            <person name="Remington K."/>
            <person name="Beeson K."/>
            <person name="Tran B."/>
            <person name="Rogers Y.-H."/>
            <person name="Friedman R."/>
            <person name="Venter J.C."/>
        </authorList>
    </citation>
    <scope>NUCLEOTIDE SEQUENCE [LARGE SCALE GENOMIC DNA]</scope>
    <source>
        <strain evidence="13 14">DSM 3645</strain>
    </source>
</reference>
<dbReference type="STRING" id="314230.DSM3645_05010"/>
<dbReference type="InterPro" id="IPR038019">
    <property type="entry name" value="PRib_AMP_CycHydrolase_sf"/>
</dbReference>
<name>A3ZTQ2_9BACT</name>
<comment type="cofactor">
    <cofactor evidence="11">
        <name>Mg(2+)</name>
        <dbReference type="ChEBI" id="CHEBI:18420"/>
    </cofactor>
    <text evidence="11">Binds 1 Mg(2+) ion per subunit.</text>
</comment>
<evidence type="ECO:0000256" key="3">
    <source>
        <dbReference type="ARBA" id="ARBA00005169"/>
    </source>
</evidence>
<evidence type="ECO:0000256" key="8">
    <source>
        <dbReference type="ARBA" id="ARBA00022605"/>
    </source>
</evidence>
<feature type="binding site" evidence="11">
    <location>
        <position position="122"/>
    </location>
    <ligand>
        <name>Mg(2+)</name>
        <dbReference type="ChEBI" id="CHEBI:18420"/>
    </ligand>
</feature>
<dbReference type="UniPathway" id="UPA00031">
    <property type="reaction ID" value="UER00008"/>
</dbReference>
<comment type="catalytic activity">
    <reaction evidence="1 11">
        <text>1-(5-phospho-beta-D-ribosyl)-5'-AMP + H2O = 1-(5-phospho-beta-D-ribosyl)-5-[(5-phospho-beta-D-ribosylamino)methylideneamino]imidazole-4-carboxamide</text>
        <dbReference type="Rhea" id="RHEA:20049"/>
        <dbReference type="ChEBI" id="CHEBI:15377"/>
        <dbReference type="ChEBI" id="CHEBI:58435"/>
        <dbReference type="ChEBI" id="CHEBI:59457"/>
        <dbReference type="EC" id="3.5.4.19"/>
    </reaction>
</comment>
<dbReference type="SUPFAM" id="SSF141734">
    <property type="entry name" value="HisI-like"/>
    <property type="match status" value="1"/>
</dbReference>
<evidence type="ECO:0000256" key="10">
    <source>
        <dbReference type="ARBA" id="ARBA00023102"/>
    </source>
</evidence>
<dbReference type="GO" id="GO:0005737">
    <property type="term" value="C:cytoplasm"/>
    <property type="evidence" value="ECO:0007669"/>
    <property type="project" value="UniProtKB-SubCell"/>
</dbReference>
<comment type="similarity">
    <text evidence="11">Belongs to the PRA-CH family.</text>
</comment>
<dbReference type="FunFam" id="3.10.20.810:FF:000001">
    <property type="entry name" value="Histidine biosynthesis bifunctional protein HisIE"/>
    <property type="match status" value="1"/>
</dbReference>
<comment type="cofactor">
    <cofactor evidence="11">
        <name>Zn(2+)</name>
        <dbReference type="ChEBI" id="CHEBI:29105"/>
    </cofactor>
    <text evidence="11">Binds 1 zinc ion per subunit.</text>
</comment>
<comment type="function">
    <text evidence="11">Catalyzes the hydrolysis of the adenine ring of phosphoribosyl-AMP.</text>
</comment>
<dbReference type="AlphaFoldDB" id="A3ZTQ2"/>
<feature type="binding site" evidence="11">
    <location>
        <position position="120"/>
    </location>
    <ligand>
        <name>Mg(2+)</name>
        <dbReference type="ChEBI" id="CHEBI:18420"/>
    </ligand>
</feature>
<dbReference type="GO" id="GO:0000105">
    <property type="term" value="P:L-histidine biosynthetic process"/>
    <property type="evidence" value="ECO:0007669"/>
    <property type="project" value="UniProtKB-UniRule"/>
</dbReference>
<dbReference type="InterPro" id="IPR026660">
    <property type="entry name" value="PRA-CH"/>
</dbReference>
<feature type="binding site" evidence="11">
    <location>
        <position position="144"/>
    </location>
    <ligand>
        <name>Zn(2+)</name>
        <dbReference type="ChEBI" id="CHEBI:29105"/>
        <note>ligand shared between dimeric partners</note>
    </ligand>
</feature>
<proteinExistence type="inferred from homology"/>
<dbReference type="Gene3D" id="3.10.20.810">
    <property type="entry name" value="Phosphoribosyl-AMP cyclohydrolase"/>
    <property type="match status" value="1"/>
</dbReference>
<dbReference type="EMBL" id="AANZ01000011">
    <property type="protein sequence ID" value="EAQ79954.1"/>
    <property type="molecule type" value="Genomic_DNA"/>
</dbReference>
<feature type="domain" description="Phosphoribosyl-AMP cyclohydrolase" evidence="12">
    <location>
        <begin position="73"/>
        <end position="146"/>
    </location>
</feature>
<gene>
    <name evidence="11" type="primary">hisI</name>
    <name evidence="13" type="ORF">DSM3645_05010</name>
</gene>
<dbReference type="HAMAP" id="MF_01021">
    <property type="entry name" value="HisI"/>
    <property type="match status" value="1"/>
</dbReference>
<feature type="binding site" evidence="11">
    <location>
        <position position="124"/>
    </location>
    <ligand>
        <name>Mg(2+)</name>
        <dbReference type="ChEBI" id="CHEBI:18420"/>
    </ligand>
</feature>
<accession>A3ZTQ2</accession>
<comment type="subcellular location">
    <subcellularLocation>
        <location evidence="11">Cytoplasm</location>
    </subcellularLocation>
</comment>
<dbReference type="Pfam" id="PF01502">
    <property type="entry name" value="PRA-CH"/>
    <property type="match status" value="1"/>
</dbReference>
<evidence type="ECO:0000256" key="5">
    <source>
        <dbReference type="ARBA" id="ARBA00007731"/>
    </source>
</evidence>
<keyword evidence="10 11" id="KW-0368">Histidine biosynthesis</keyword>
<evidence type="ECO:0000256" key="7">
    <source>
        <dbReference type="ARBA" id="ARBA00022490"/>
    </source>
</evidence>
<comment type="pathway">
    <text evidence="3 11">Amino-acid biosynthesis; L-histidine biosynthesis; L-histidine from 5-phospho-alpha-D-ribose 1-diphosphate: step 3/9.</text>
</comment>
<keyword evidence="11" id="KW-0460">Magnesium</keyword>
<comment type="similarity">
    <text evidence="5">In the C-terminal section; belongs to the PRA-PH family.</text>
</comment>
<comment type="similarity">
    <text evidence="6">In the N-terminal section; belongs to the PRA-CH family.</text>
</comment>
<evidence type="ECO:0000313" key="14">
    <source>
        <dbReference type="Proteomes" id="UP000004358"/>
    </source>
</evidence>
<dbReference type="HOGENOM" id="CLU_048577_5_0_0"/>